<dbReference type="InterPro" id="IPR052158">
    <property type="entry name" value="INH-QAR"/>
</dbReference>
<dbReference type="InterPro" id="IPR009057">
    <property type="entry name" value="Homeodomain-like_sf"/>
</dbReference>
<evidence type="ECO:0000259" key="3">
    <source>
        <dbReference type="PROSITE" id="PS01124"/>
    </source>
</evidence>
<dbReference type="CDD" id="cd03136">
    <property type="entry name" value="GATase1_AraC_ArgR_like"/>
    <property type="match status" value="1"/>
</dbReference>
<dbReference type="AlphaFoldDB" id="A0A1Y6CNQ9"/>
<dbReference type="SUPFAM" id="SSF46689">
    <property type="entry name" value="Homeodomain-like"/>
    <property type="match status" value="2"/>
</dbReference>
<evidence type="ECO:0000256" key="1">
    <source>
        <dbReference type="ARBA" id="ARBA00023015"/>
    </source>
</evidence>
<dbReference type="PROSITE" id="PS01124">
    <property type="entry name" value="HTH_ARAC_FAMILY_2"/>
    <property type="match status" value="1"/>
</dbReference>
<dbReference type="GO" id="GO:0003700">
    <property type="term" value="F:DNA-binding transcription factor activity"/>
    <property type="evidence" value="ECO:0007669"/>
    <property type="project" value="InterPro"/>
</dbReference>
<evidence type="ECO:0000256" key="2">
    <source>
        <dbReference type="ARBA" id="ARBA00023163"/>
    </source>
</evidence>
<keyword evidence="1" id="KW-0805">Transcription regulation</keyword>
<evidence type="ECO:0000313" key="4">
    <source>
        <dbReference type="EMBL" id="SMF79505.1"/>
    </source>
</evidence>
<reference evidence="4 5" key="1">
    <citation type="submission" date="2017-04" db="EMBL/GenBank/DDBJ databases">
        <authorList>
            <person name="Afonso C.L."/>
            <person name="Miller P.J."/>
            <person name="Scott M.A."/>
            <person name="Spackman E."/>
            <person name="Goraichik I."/>
            <person name="Dimitrov K.M."/>
            <person name="Suarez D.L."/>
            <person name="Swayne D.E."/>
        </authorList>
    </citation>
    <scope>NUCLEOTIDE SEQUENCE [LARGE SCALE GENOMIC DNA]</scope>
    <source>
        <strain evidence="4 5">USBA 355</strain>
    </source>
</reference>
<protein>
    <submittedName>
        <fullName evidence="4">Transcriptional regulator, AraC family with amidase-like domain</fullName>
    </submittedName>
</protein>
<dbReference type="Gene3D" id="3.40.50.880">
    <property type="match status" value="1"/>
</dbReference>
<dbReference type="STRING" id="560819.SAMN05428998_14010"/>
<name>A0A1Y6CNQ9_9PROT</name>
<dbReference type="InterPro" id="IPR018060">
    <property type="entry name" value="HTH_AraC"/>
</dbReference>
<dbReference type="Pfam" id="PF12833">
    <property type="entry name" value="HTH_18"/>
    <property type="match status" value="1"/>
</dbReference>
<sequence length="316" mass="34220">MDQAHYGFLLFDGFSNLVLANAIEPLRAANQLSGRLLFRRSLLTPDGAPATSSSGIAVNPDRPLAEAGPLDLLFVVAGYGFRERAGPAALAALGRAAQRSQRLAGLDTGSWLLAAAGLLDGRRATIHWQELEAFDEAFPTVEAVGERYAIDGRAVTAGGATAVLDLMLRLIRDRCGEALTFDVMNLFIYDAEHAADRPFRGARSRRLVELTPRLVSAVALMRRNLETPLPLAELARRCGASPRSLARAFQREFGLPPGRYYQSLRLQAARRLAEETDFGAAEIAVRTGFASGATLSRAFSGHFKATIRSIRRARGT</sequence>
<dbReference type="RefSeq" id="WP_085126349.1">
    <property type="nucleotide sequence ID" value="NZ_FWZX01000040.1"/>
</dbReference>
<feature type="domain" description="HTH araC/xylS-type" evidence="3">
    <location>
        <begin position="215"/>
        <end position="313"/>
    </location>
</feature>
<dbReference type="SMART" id="SM00342">
    <property type="entry name" value="HTH_ARAC"/>
    <property type="match status" value="1"/>
</dbReference>
<dbReference type="EMBL" id="FWZX01000040">
    <property type="protein sequence ID" value="SMF79505.1"/>
    <property type="molecule type" value="Genomic_DNA"/>
</dbReference>
<dbReference type="PANTHER" id="PTHR43130:SF3">
    <property type="entry name" value="HTH-TYPE TRANSCRIPTIONAL REGULATOR RV1931C"/>
    <property type="match status" value="1"/>
</dbReference>
<proteinExistence type="predicted"/>
<gene>
    <name evidence="4" type="ORF">SAMN05428998_14010</name>
</gene>
<dbReference type="InterPro" id="IPR002818">
    <property type="entry name" value="DJ-1/PfpI"/>
</dbReference>
<dbReference type="GO" id="GO:0043565">
    <property type="term" value="F:sequence-specific DNA binding"/>
    <property type="evidence" value="ECO:0007669"/>
    <property type="project" value="InterPro"/>
</dbReference>
<keyword evidence="5" id="KW-1185">Reference proteome</keyword>
<dbReference type="PANTHER" id="PTHR43130">
    <property type="entry name" value="ARAC-FAMILY TRANSCRIPTIONAL REGULATOR"/>
    <property type="match status" value="1"/>
</dbReference>
<organism evidence="4 5">
    <name type="scientific">Tistlia consotensis USBA 355</name>
    <dbReference type="NCBI Taxonomy" id="560819"/>
    <lineage>
        <taxon>Bacteria</taxon>
        <taxon>Pseudomonadati</taxon>
        <taxon>Pseudomonadota</taxon>
        <taxon>Alphaproteobacteria</taxon>
        <taxon>Rhodospirillales</taxon>
        <taxon>Rhodovibrionaceae</taxon>
        <taxon>Tistlia</taxon>
    </lineage>
</organism>
<dbReference type="Pfam" id="PF01965">
    <property type="entry name" value="DJ-1_PfpI"/>
    <property type="match status" value="1"/>
</dbReference>
<dbReference type="Proteomes" id="UP000192917">
    <property type="component" value="Unassembled WGS sequence"/>
</dbReference>
<dbReference type="InterPro" id="IPR029062">
    <property type="entry name" value="Class_I_gatase-like"/>
</dbReference>
<evidence type="ECO:0000313" key="5">
    <source>
        <dbReference type="Proteomes" id="UP000192917"/>
    </source>
</evidence>
<dbReference type="Gene3D" id="1.10.10.60">
    <property type="entry name" value="Homeodomain-like"/>
    <property type="match status" value="1"/>
</dbReference>
<accession>A0A1Y6CNQ9</accession>
<dbReference type="SUPFAM" id="SSF52317">
    <property type="entry name" value="Class I glutamine amidotransferase-like"/>
    <property type="match status" value="1"/>
</dbReference>
<keyword evidence="2" id="KW-0804">Transcription</keyword>